<evidence type="ECO:0000256" key="2">
    <source>
        <dbReference type="ARBA" id="ARBA00012438"/>
    </source>
</evidence>
<gene>
    <name evidence="12" type="ORF">FEM33_19525</name>
</gene>
<dbReference type="AlphaFoldDB" id="A0A5M8QL52"/>
<protein>
    <recommendedName>
        <fullName evidence="2">histidine kinase</fullName>
        <ecNumber evidence="2">2.7.13.3</ecNumber>
    </recommendedName>
</protein>
<keyword evidence="9" id="KW-0812">Transmembrane</keyword>
<dbReference type="RefSeq" id="WP_139013678.1">
    <property type="nucleotide sequence ID" value="NZ_VBSN01000059.1"/>
</dbReference>
<dbReference type="InterPro" id="IPR011712">
    <property type="entry name" value="Sig_transdc_His_kin_sub3_dim/P"/>
</dbReference>
<evidence type="ECO:0000256" key="7">
    <source>
        <dbReference type="ARBA" id="ARBA00022840"/>
    </source>
</evidence>
<dbReference type="GO" id="GO:0005524">
    <property type="term" value="F:ATP binding"/>
    <property type="evidence" value="ECO:0007669"/>
    <property type="project" value="UniProtKB-KW"/>
</dbReference>
<evidence type="ECO:0000256" key="6">
    <source>
        <dbReference type="ARBA" id="ARBA00022777"/>
    </source>
</evidence>
<name>A0A5M8QL52_9BACT</name>
<dbReference type="CDD" id="cd16917">
    <property type="entry name" value="HATPase_UhpB-NarQ-NarX-like"/>
    <property type="match status" value="1"/>
</dbReference>
<dbReference type="EC" id="2.7.13.3" evidence="2"/>
<dbReference type="PANTHER" id="PTHR24421:SF10">
    <property type="entry name" value="NITRATE_NITRITE SENSOR PROTEIN NARQ"/>
    <property type="match status" value="1"/>
</dbReference>
<dbReference type="Gene3D" id="1.20.5.1930">
    <property type="match status" value="1"/>
</dbReference>
<keyword evidence="7" id="KW-0067">ATP-binding</keyword>
<dbReference type="Gene3D" id="3.30.565.10">
    <property type="entry name" value="Histidine kinase-like ATPase, C-terminal domain"/>
    <property type="match status" value="1"/>
</dbReference>
<dbReference type="InterPro" id="IPR011990">
    <property type="entry name" value="TPR-like_helical_dom_sf"/>
</dbReference>
<feature type="domain" description="Histidine kinase" evidence="11">
    <location>
        <begin position="408"/>
        <end position="599"/>
    </location>
</feature>
<evidence type="ECO:0000256" key="8">
    <source>
        <dbReference type="ARBA" id="ARBA00023012"/>
    </source>
</evidence>
<dbReference type="InterPro" id="IPR050482">
    <property type="entry name" value="Sensor_HK_TwoCompSys"/>
</dbReference>
<dbReference type="GO" id="GO:0046983">
    <property type="term" value="F:protein dimerization activity"/>
    <property type="evidence" value="ECO:0007669"/>
    <property type="project" value="InterPro"/>
</dbReference>
<evidence type="ECO:0000256" key="10">
    <source>
        <dbReference type="SAM" id="SignalP"/>
    </source>
</evidence>
<reference evidence="12 13" key="1">
    <citation type="submission" date="2019-05" db="EMBL/GenBank/DDBJ databases">
        <authorList>
            <person name="Qu J.-H."/>
        </authorList>
    </citation>
    <scope>NUCLEOTIDE SEQUENCE [LARGE SCALE GENOMIC DNA]</scope>
    <source>
        <strain evidence="12 13">NS28</strain>
    </source>
</reference>
<dbReference type="Proteomes" id="UP000323994">
    <property type="component" value="Unassembled WGS sequence"/>
</dbReference>
<dbReference type="OrthoDB" id="613934at2"/>
<dbReference type="Gene3D" id="1.25.40.10">
    <property type="entry name" value="Tetratricopeptide repeat domain"/>
    <property type="match status" value="1"/>
</dbReference>
<dbReference type="Pfam" id="PF07730">
    <property type="entry name" value="HisKA_3"/>
    <property type="match status" value="1"/>
</dbReference>
<evidence type="ECO:0000256" key="4">
    <source>
        <dbReference type="ARBA" id="ARBA00022679"/>
    </source>
</evidence>
<keyword evidence="6" id="KW-0418">Kinase</keyword>
<sequence length="601" mass="69737">MANLYRLISFFLLTLLLSGSQCSFFGKDEDNAAKKSNVVAALPRENFAEDTVLILKYHKLSSTYLFQDAERAMFYAKYVLRLSQKHEWSKGKILAYNLLSTYYLLDGSYDVLRELSNETMILSKEIGMPFYTAQAKRFLADSYSEYRQWDSARINYNHAIRIFKTLGADSARAICLENLGNSFREKKMYDEAMPYYDHAYALFDTLHSDWGKATVLQSKGYLHVLQSEHAQAEEYFEKSLLLFQKINNLYGELNVLNDLANTYALSGKYDEAIETSLKALDYSNIYHSSQQTNWALLSLSKGYKGKHMYVEALDYLEKVIFNRRMLHNETVQRQYTMYQLSYDNQLMDSKYQEKLVSEQRTLLQILIGFSFLIIGFAAFLWFNNKKLRRKNAEIKEALIRGQAIERKRVAAELHDNLGGTLASLNWYLYGIDKKVLSQEEEKIYESVHQMVRSAYREVRSLSHNLMPQELEEHGLVMAMYRLIDKLNENKNISFILNISGMDRRLNNKIEFELYSIVLELTNNIIKHSGATEATVMLKENHKSIHLVITDNGNGMMDQSKQGIGLRNIKNRLDSLRGRLNITSEKYVGIKVEIEIPKPVVR</sequence>
<proteinExistence type="predicted"/>
<evidence type="ECO:0000313" key="12">
    <source>
        <dbReference type="EMBL" id="KAA6436917.1"/>
    </source>
</evidence>
<keyword evidence="9" id="KW-1133">Transmembrane helix</keyword>
<dbReference type="SUPFAM" id="SSF48452">
    <property type="entry name" value="TPR-like"/>
    <property type="match status" value="2"/>
</dbReference>
<comment type="caution">
    <text evidence="12">The sequence shown here is derived from an EMBL/GenBank/DDBJ whole genome shotgun (WGS) entry which is preliminary data.</text>
</comment>
<evidence type="ECO:0000313" key="13">
    <source>
        <dbReference type="Proteomes" id="UP000323994"/>
    </source>
</evidence>
<dbReference type="InterPro" id="IPR019734">
    <property type="entry name" value="TPR_rpt"/>
</dbReference>
<accession>A0A5M8QL52</accession>
<dbReference type="PROSITE" id="PS50109">
    <property type="entry name" value="HIS_KIN"/>
    <property type="match status" value="1"/>
</dbReference>
<keyword evidence="8" id="KW-0902">Two-component regulatory system</keyword>
<dbReference type="SMART" id="SM00028">
    <property type="entry name" value="TPR"/>
    <property type="match status" value="5"/>
</dbReference>
<dbReference type="EMBL" id="VBSN01000059">
    <property type="protein sequence ID" value="KAA6436917.1"/>
    <property type="molecule type" value="Genomic_DNA"/>
</dbReference>
<dbReference type="Pfam" id="PF13424">
    <property type="entry name" value="TPR_12"/>
    <property type="match status" value="2"/>
</dbReference>
<keyword evidence="9" id="KW-0472">Membrane</keyword>
<evidence type="ECO:0000256" key="3">
    <source>
        <dbReference type="ARBA" id="ARBA00022553"/>
    </source>
</evidence>
<dbReference type="InterPro" id="IPR036890">
    <property type="entry name" value="HATPase_C_sf"/>
</dbReference>
<evidence type="ECO:0000256" key="1">
    <source>
        <dbReference type="ARBA" id="ARBA00000085"/>
    </source>
</evidence>
<feature type="chain" id="PRO_5024465521" description="histidine kinase" evidence="10">
    <location>
        <begin position="24"/>
        <end position="601"/>
    </location>
</feature>
<dbReference type="PANTHER" id="PTHR24421">
    <property type="entry name" value="NITRATE/NITRITE SENSOR PROTEIN NARX-RELATED"/>
    <property type="match status" value="1"/>
</dbReference>
<evidence type="ECO:0000256" key="5">
    <source>
        <dbReference type="ARBA" id="ARBA00022741"/>
    </source>
</evidence>
<dbReference type="GO" id="GO:0000155">
    <property type="term" value="F:phosphorelay sensor kinase activity"/>
    <property type="evidence" value="ECO:0007669"/>
    <property type="project" value="InterPro"/>
</dbReference>
<keyword evidence="3" id="KW-0597">Phosphoprotein</keyword>
<dbReference type="SUPFAM" id="SSF55874">
    <property type="entry name" value="ATPase domain of HSP90 chaperone/DNA topoisomerase II/histidine kinase"/>
    <property type="match status" value="1"/>
</dbReference>
<dbReference type="InterPro" id="IPR005467">
    <property type="entry name" value="His_kinase_dom"/>
</dbReference>
<comment type="catalytic activity">
    <reaction evidence="1">
        <text>ATP + protein L-histidine = ADP + protein N-phospho-L-histidine.</text>
        <dbReference type="EC" id="2.7.13.3"/>
    </reaction>
</comment>
<keyword evidence="5" id="KW-0547">Nucleotide-binding</keyword>
<evidence type="ECO:0000259" key="11">
    <source>
        <dbReference type="PROSITE" id="PS50109"/>
    </source>
</evidence>
<keyword evidence="13" id="KW-1185">Reference proteome</keyword>
<feature type="transmembrane region" description="Helical" evidence="9">
    <location>
        <begin position="362"/>
        <end position="382"/>
    </location>
</feature>
<keyword evidence="10" id="KW-0732">Signal</keyword>
<feature type="signal peptide" evidence="10">
    <location>
        <begin position="1"/>
        <end position="23"/>
    </location>
</feature>
<keyword evidence="4" id="KW-0808">Transferase</keyword>
<dbReference type="InterPro" id="IPR003594">
    <property type="entry name" value="HATPase_dom"/>
</dbReference>
<evidence type="ECO:0000256" key="9">
    <source>
        <dbReference type="SAM" id="Phobius"/>
    </source>
</evidence>
<dbReference type="GO" id="GO:0016020">
    <property type="term" value="C:membrane"/>
    <property type="evidence" value="ECO:0007669"/>
    <property type="project" value="InterPro"/>
</dbReference>
<organism evidence="12 13">
    <name type="scientific">Dyadobacter flavalbus</name>
    <dbReference type="NCBI Taxonomy" id="2579942"/>
    <lineage>
        <taxon>Bacteria</taxon>
        <taxon>Pseudomonadati</taxon>
        <taxon>Bacteroidota</taxon>
        <taxon>Cytophagia</taxon>
        <taxon>Cytophagales</taxon>
        <taxon>Spirosomataceae</taxon>
        <taxon>Dyadobacter</taxon>
    </lineage>
</organism>
<dbReference type="Pfam" id="PF02518">
    <property type="entry name" value="HATPase_c"/>
    <property type="match status" value="1"/>
</dbReference>